<organism evidence="3 4">
    <name type="scientific">Actinoplanes sichuanensis</name>
    <dbReference type="NCBI Taxonomy" id="512349"/>
    <lineage>
        <taxon>Bacteria</taxon>
        <taxon>Bacillati</taxon>
        <taxon>Actinomycetota</taxon>
        <taxon>Actinomycetes</taxon>
        <taxon>Micromonosporales</taxon>
        <taxon>Micromonosporaceae</taxon>
        <taxon>Actinoplanes</taxon>
    </lineage>
</organism>
<feature type="signal peptide" evidence="2">
    <location>
        <begin position="1"/>
        <end position="30"/>
    </location>
</feature>
<dbReference type="SUPFAM" id="SSF69318">
    <property type="entry name" value="Integrin alpha N-terminal domain"/>
    <property type="match status" value="1"/>
</dbReference>
<accession>A0ABW4A8A0</accession>
<dbReference type="InterPro" id="IPR028994">
    <property type="entry name" value="Integrin_alpha_N"/>
</dbReference>
<reference evidence="4" key="1">
    <citation type="journal article" date="2019" name="Int. J. Syst. Evol. Microbiol.">
        <title>The Global Catalogue of Microorganisms (GCM) 10K type strain sequencing project: providing services to taxonomists for standard genome sequencing and annotation.</title>
        <authorList>
            <consortium name="The Broad Institute Genomics Platform"/>
            <consortium name="The Broad Institute Genome Sequencing Center for Infectious Disease"/>
            <person name="Wu L."/>
            <person name="Ma J."/>
        </authorList>
    </citation>
    <scope>NUCLEOTIDE SEQUENCE [LARGE SCALE GENOMIC DNA]</scope>
    <source>
        <strain evidence="4">CCM 7526</strain>
    </source>
</reference>
<dbReference type="InterPro" id="IPR013517">
    <property type="entry name" value="FG-GAP"/>
</dbReference>
<proteinExistence type="predicted"/>
<dbReference type="RefSeq" id="WP_317787989.1">
    <property type="nucleotide sequence ID" value="NZ_AP028461.1"/>
</dbReference>
<dbReference type="EMBL" id="JBHTMK010000019">
    <property type="protein sequence ID" value="MFD1366794.1"/>
    <property type="molecule type" value="Genomic_DNA"/>
</dbReference>
<evidence type="ECO:0000313" key="3">
    <source>
        <dbReference type="EMBL" id="MFD1366794.1"/>
    </source>
</evidence>
<keyword evidence="4" id="KW-1185">Reference proteome</keyword>
<evidence type="ECO:0000313" key="4">
    <source>
        <dbReference type="Proteomes" id="UP001597183"/>
    </source>
</evidence>
<evidence type="ECO:0000256" key="2">
    <source>
        <dbReference type="SAM" id="SignalP"/>
    </source>
</evidence>
<sequence length="494" mass="52634">MTFGTSIKRGITAALAGGLLVTGMSTSAHAAEEPAQAADYGTLAISNAPCDADGATGTDAGLADALNGVLTDKLDGYMTGYRVSCAREIVEAVRERGLARRAAVIAVDTSIVETGLQNHDVEVDHDSLGLFQQRASWGSVANRLDPAWATNAFLNKMVKEYPNDGWQTAPIGEVAQKVQVSAYPDRYAVEAADAARIVDAVWDHAVDRPFDSFTGDAKTDMVVHTGTDVGVRKGTGSGFSDLGVVTSGWGRFHGMQVTDGMGRLYYGDFNGDHYTDMIVHSGTEVSVRLNSRNNSFGSGTVVSSGWGRFHGMDVTDGMGRLYFADYNGDGFTDMIVHSGTEISVRLNTRNGGFDGGRVVTSGWGRFHGMNVTDGMGRLYFADYDGDGFDDMIVHSGTEVSVRLNTGSGFDGGRVVTTGWGRFHGMNVTDGLGRLYFADYDGDGFDDMIVHQGSDVSVRLNTRGGGFDGGRVVTTGWGRYHGLNVTNGLGRLYLA</sequence>
<name>A0ABW4A8A0_9ACTN</name>
<keyword evidence="1 2" id="KW-0732">Signal</keyword>
<dbReference type="Pfam" id="PF13517">
    <property type="entry name" value="FG-GAP_3"/>
    <property type="match status" value="2"/>
</dbReference>
<evidence type="ECO:0000256" key="1">
    <source>
        <dbReference type="ARBA" id="ARBA00022729"/>
    </source>
</evidence>
<dbReference type="Proteomes" id="UP001597183">
    <property type="component" value="Unassembled WGS sequence"/>
</dbReference>
<dbReference type="PANTHER" id="PTHR44103:SF1">
    <property type="entry name" value="PROPROTEIN CONVERTASE P"/>
    <property type="match status" value="1"/>
</dbReference>
<feature type="chain" id="PRO_5045418905" evidence="2">
    <location>
        <begin position="31"/>
        <end position="494"/>
    </location>
</feature>
<protein>
    <submittedName>
        <fullName evidence="3">FG-GAP repeat domain-containing protein</fullName>
    </submittedName>
</protein>
<comment type="caution">
    <text evidence="3">The sequence shown here is derived from an EMBL/GenBank/DDBJ whole genome shotgun (WGS) entry which is preliminary data.</text>
</comment>
<gene>
    <name evidence="3" type="ORF">ACFQ5G_15685</name>
</gene>
<dbReference type="PANTHER" id="PTHR44103">
    <property type="entry name" value="PROPROTEIN CONVERTASE P"/>
    <property type="match status" value="1"/>
</dbReference>